<keyword evidence="3" id="KW-1185">Reference proteome</keyword>
<sequence>MDRGKVSAWWSTYADSDRESAEAARQPFLCKPFLCKPFLCQPFLWLSLRASEPPVPGSPLPGPFPRPPTVDPSDPLRPVLPPVEEPEPDDPDNDRPQPNPDEREPEKRMLIA</sequence>
<feature type="compositionally biased region" description="Pro residues" evidence="1">
    <location>
        <begin position="53"/>
        <end position="70"/>
    </location>
</feature>
<dbReference type="EMBL" id="QJJK01000003">
    <property type="protein sequence ID" value="PXW61760.1"/>
    <property type="molecule type" value="Genomic_DNA"/>
</dbReference>
<gene>
    <name evidence="2" type="ORF">C7450_103278</name>
</gene>
<evidence type="ECO:0000313" key="3">
    <source>
        <dbReference type="Proteomes" id="UP000248021"/>
    </source>
</evidence>
<feature type="region of interest" description="Disordered" evidence="1">
    <location>
        <begin position="51"/>
        <end position="112"/>
    </location>
</feature>
<accession>A0A2V3UNP8</accession>
<feature type="compositionally biased region" description="Basic and acidic residues" evidence="1">
    <location>
        <begin position="100"/>
        <end position="112"/>
    </location>
</feature>
<comment type="caution">
    <text evidence="2">The sequence shown here is derived from an EMBL/GenBank/DDBJ whole genome shotgun (WGS) entry which is preliminary data.</text>
</comment>
<name>A0A2V3UNP8_9HYPH</name>
<evidence type="ECO:0000313" key="2">
    <source>
        <dbReference type="EMBL" id="PXW61760.1"/>
    </source>
</evidence>
<proteinExistence type="predicted"/>
<dbReference type="AlphaFoldDB" id="A0A2V3UNP8"/>
<organism evidence="2 3">
    <name type="scientific">Chelatococcus asaccharovorans</name>
    <dbReference type="NCBI Taxonomy" id="28210"/>
    <lineage>
        <taxon>Bacteria</taxon>
        <taxon>Pseudomonadati</taxon>
        <taxon>Pseudomonadota</taxon>
        <taxon>Alphaproteobacteria</taxon>
        <taxon>Hyphomicrobiales</taxon>
        <taxon>Chelatococcaceae</taxon>
        <taxon>Chelatococcus</taxon>
    </lineage>
</organism>
<reference evidence="2 3" key="1">
    <citation type="submission" date="2018-05" db="EMBL/GenBank/DDBJ databases">
        <title>Genomic Encyclopedia of Type Strains, Phase IV (KMG-IV): sequencing the most valuable type-strain genomes for metagenomic binning, comparative biology and taxonomic classification.</title>
        <authorList>
            <person name="Goeker M."/>
        </authorList>
    </citation>
    <scope>NUCLEOTIDE SEQUENCE [LARGE SCALE GENOMIC DNA]</scope>
    <source>
        <strain evidence="2 3">DSM 6462</strain>
    </source>
</reference>
<evidence type="ECO:0000256" key="1">
    <source>
        <dbReference type="SAM" id="MobiDB-lite"/>
    </source>
</evidence>
<dbReference type="Proteomes" id="UP000248021">
    <property type="component" value="Unassembled WGS sequence"/>
</dbReference>
<protein>
    <submittedName>
        <fullName evidence="2">Uncharacterized protein</fullName>
    </submittedName>
</protein>